<evidence type="ECO:0000256" key="1">
    <source>
        <dbReference type="SAM" id="MobiDB-lite"/>
    </source>
</evidence>
<sequence>MYEGLGRHQGTSHCVLELKLWCAMYEGLGRHQGTSHCVLELKLWCAMYEGLGRHQVSSQQKKPDEKEFECPEGAGNGNFADPVTCRRFYQVQGEPSYPTMGGGGRGQAEQTLRRKKQIMGTGYKP</sequence>
<protein>
    <submittedName>
        <fullName evidence="2">Uncharacterized protein</fullName>
    </submittedName>
</protein>
<name>A0A7R9PIQ9_TIMGE</name>
<proteinExistence type="predicted"/>
<dbReference type="EMBL" id="OE839768">
    <property type="protein sequence ID" value="CAD7588525.1"/>
    <property type="molecule type" value="Genomic_DNA"/>
</dbReference>
<feature type="region of interest" description="Disordered" evidence="1">
    <location>
        <begin position="54"/>
        <end position="76"/>
    </location>
</feature>
<organism evidence="2">
    <name type="scientific">Timema genevievae</name>
    <name type="common">Walking stick</name>
    <dbReference type="NCBI Taxonomy" id="629358"/>
    <lineage>
        <taxon>Eukaryota</taxon>
        <taxon>Metazoa</taxon>
        <taxon>Ecdysozoa</taxon>
        <taxon>Arthropoda</taxon>
        <taxon>Hexapoda</taxon>
        <taxon>Insecta</taxon>
        <taxon>Pterygota</taxon>
        <taxon>Neoptera</taxon>
        <taxon>Polyneoptera</taxon>
        <taxon>Phasmatodea</taxon>
        <taxon>Timematodea</taxon>
        <taxon>Timematoidea</taxon>
        <taxon>Timematidae</taxon>
        <taxon>Timema</taxon>
    </lineage>
</organism>
<feature type="region of interest" description="Disordered" evidence="1">
    <location>
        <begin position="96"/>
        <end position="125"/>
    </location>
</feature>
<accession>A0A7R9PIQ9</accession>
<reference evidence="2" key="1">
    <citation type="submission" date="2020-11" db="EMBL/GenBank/DDBJ databases">
        <authorList>
            <person name="Tran Van P."/>
        </authorList>
    </citation>
    <scope>NUCLEOTIDE SEQUENCE</scope>
</reference>
<evidence type="ECO:0000313" key="2">
    <source>
        <dbReference type="EMBL" id="CAD7588525.1"/>
    </source>
</evidence>
<dbReference type="AlphaFoldDB" id="A0A7R9PIQ9"/>
<gene>
    <name evidence="2" type="ORF">TGEB3V08_LOCUS2575</name>
</gene>